<protein>
    <recommendedName>
        <fullName evidence="3">Reverse transcriptase domain-containing protein</fullName>
    </recommendedName>
</protein>
<dbReference type="Proteomes" id="UP001146793">
    <property type="component" value="Unassembled WGS sequence"/>
</dbReference>
<gene>
    <name evidence="1" type="ORF">M0812_27092</name>
</gene>
<proteinExistence type="predicted"/>
<dbReference type="AlphaFoldDB" id="A0AAV7YEX1"/>
<evidence type="ECO:0008006" key="3">
    <source>
        <dbReference type="Google" id="ProtNLM"/>
    </source>
</evidence>
<name>A0AAV7YEX1_9EUKA</name>
<evidence type="ECO:0000313" key="1">
    <source>
        <dbReference type="EMBL" id="KAJ3427505.1"/>
    </source>
</evidence>
<organism evidence="1 2">
    <name type="scientific">Anaeramoeba flamelloides</name>
    <dbReference type="NCBI Taxonomy" id="1746091"/>
    <lineage>
        <taxon>Eukaryota</taxon>
        <taxon>Metamonada</taxon>
        <taxon>Anaeramoebidae</taxon>
        <taxon>Anaeramoeba</taxon>
    </lineage>
</organism>
<dbReference type="EMBL" id="JANTQA010000063">
    <property type="protein sequence ID" value="KAJ3427505.1"/>
    <property type="molecule type" value="Genomic_DNA"/>
</dbReference>
<comment type="caution">
    <text evidence="1">The sequence shown here is derived from an EMBL/GenBank/DDBJ whole genome shotgun (WGS) entry which is preliminary data.</text>
</comment>
<accession>A0AAV7YEX1</accession>
<sequence>MKYTDLIYKENKKDHKIAPLIKNNLSNPNLIHCIKKINKEAWNKFIDEINLEFTKNKNFWKKINLIRSKKMKMILDNKNMIEEYFGHIQKNSIEPSKEILNYIKNLKIKKLKEFKIDIFFPIENIKNTIKNLKKKSVKGFQKIENLKYICDVENIIDLNQIENKNYEKYLITIQKIFNNWLINPDKNNIEYIKKRSILFIHKKGNEGVALNYRPISINQSLPRLFLKMLYKLIEPCWEFIHKSQFGFRKKYDTRIAV</sequence>
<reference evidence="1" key="1">
    <citation type="submission" date="2022-08" db="EMBL/GenBank/DDBJ databases">
        <title>Novel sulphate-reducing endosymbionts in the free-living metamonad Anaeramoeba.</title>
        <authorList>
            <person name="Jerlstrom-Hultqvist J."/>
            <person name="Cepicka I."/>
            <person name="Gallot-Lavallee L."/>
            <person name="Salas-Leiva D."/>
            <person name="Curtis B.A."/>
            <person name="Zahonova K."/>
            <person name="Pipaliya S."/>
            <person name="Dacks J."/>
            <person name="Roger A.J."/>
        </authorList>
    </citation>
    <scope>NUCLEOTIDE SEQUENCE</scope>
    <source>
        <strain evidence="1">Busselton2</strain>
    </source>
</reference>
<evidence type="ECO:0000313" key="2">
    <source>
        <dbReference type="Proteomes" id="UP001146793"/>
    </source>
</evidence>